<evidence type="ECO:0000259" key="8">
    <source>
        <dbReference type="PROSITE" id="PS51100"/>
    </source>
</evidence>
<dbReference type="RefSeq" id="WP_245711149.1">
    <property type="nucleotide sequence ID" value="NZ_FOGF01000035.1"/>
</dbReference>
<name>A0A1H9N660_9LACT</name>
<dbReference type="PROSITE" id="PS51100">
    <property type="entry name" value="PTS_EIIB_TYPE_3"/>
    <property type="match status" value="1"/>
</dbReference>
<dbReference type="Pfam" id="PF02302">
    <property type="entry name" value="PTS_IIB"/>
    <property type="match status" value="1"/>
</dbReference>
<keyword evidence="5" id="KW-0598">Phosphotransferase system</keyword>
<feature type="domain" description="PTS EIIB type-3" evidence="8">
    <location>
        <begin position="2"/>
        <end position="108"/>
    </location>
</feature>
<evidence type="ECO:0000313" key="10">
    <source>
        <dbReference type="Proteomes" id="UP000198556"/>
    </source>
</evidence>
<dbReference type="GO" id="GO:0009401">
    <property type="term" value="P:phosphoenolpyruvate-dependent sugar phosphotransferase system"/>
    <property type="evidence" value="ECO:0007669"/>
    <property type="project" value="UniProtKB-KW"/>
</dbReference>
<proteinExistence type="predicted"/>
<evidence type="ECO:0000256" key="2">
    <source>
        <dbReference type="ARBA" id="ARBA00022553"/>
    </source>
</evidence>
<dbReference type="InterPro" id="IPR051819">
    <property type="entry name" value="PTS_sugar-specific_EIIB"/>
</dbReference>
<reference evidence="9 10" key="1">
    <citation type="submission" date="2016-10" db="EMBL/GenBank/DDBJ databases">
        <authorList>
            <person name="de Groot N.N."/>
        </authorList>
    </citation>
    <scope>NUCLEOTIDE SEQUENCE [LARGE SCALE GENOMIC DNA]</scope>
    <source>
        <strain evidence="9 10">DSM 15827</strain>
    </source>
</reference>
<evidence type="ECO:0000256" key="3">
    <source>
        <dbReference type="ARBA" id="ARBA00022597"/>
    </source>
</evidence>
<evidence type="ECO:0000256" key="4">
    <source>
        <dbReference type="ARBA" id="ARBA00022679"/>
    </source>
</evidence>
<dbReference type="EMBL" id="FOGF01000035">
    <property type="protein sequence ID" value="SER31159.1"/>
    <property type="molecule type" value="Genomic_DNA"/>
</dbReference>
<evidence type="ECO:0000256" key="5">
    <source>
        <dbReference type="ARBA" id="ARBA00022683"/>
    </source>
</evidence>
<keyword evidence="6" id="KW-0418">Kinase</keyword>
<feature type="modified residue" description="Phosphocysteine; by EIIA" evidence="7">
    <location>
        <position position="9"/>
    </location>
</feature>
<dbReference type="PANTHER" id="PTHR34581:SF2">
    <property type="entry name" value="PTS SYSTEM N,N'-DIACETYLCHITOBIOSE-SPECIFIC EIIB COMPONENT"/>
    <property type="match status" value="1"/>
</dbReference>
<evidence type="ECO:0000256" key="6">
    <source>
        <dbReference type="ARBA" id="ARBA00022777"/>
    </source>
</evidence>
<dbReference type="AlphaFoldDB" id="A0A1H9N660"/>
<protein>
    <submittedName>
        <fullName evidence="9">PTS system, cellobiose-specific IIB component</fullName>
    </submittedName>
</protein>
<dbReference type="InterPro" id="IPR036095">
    <property type="entry name" value="PTS_EIIB-like_sf"/>
</dbReference>
<dbReference type="Proteomes" id="UP000198556">
    <property type="component" value="Unassembled WGS sequence"/>
</dbReference>
<dbReference type="STRING" id="137733.SAMN05421767_1356"/>
<evidence type="ECO:0000313" key="9">
    <source>
        <dbReference type="EMBL" id="SER31159.1"/>
    </source>
</evidence>
<dbReference type="PANTHER" id="PTHR34581">
    <property type="entry name" value="PTS SYSTEM N,N'-DIACETYLCHITOBIOSE-SPECIFIC EIIB COMPONENT"/>
    <property type="match status" value="1"/>
</dbReference>
<accession>A0A1H9N660</accession>
<keyword evidence="3" id="KW-0762">Sugar transport</keyword>
<dbReference type="InterPro" id="IPR003501">
    <property type="entry name" value="PTS_EIIB_2/3"/>
</dbReference>
<dbReference type="SUPFAM" id="SSF52794">
    <property type="entry name" value="PTS system IIB component-like"/>
    <property type="match status" value="1"/>
</dbReference>
<keyword evidence="2" id="KW-0597">Phosphoprotein</keyword>
<keyword evidence="4" id="KW-0808">Transferase</keyword>
<sequence>MKKVIMLACSAGMSTSLLVTKMLKSAEEGGIDAEIFAVSISEVNKVLESKKIDVLLFGPQLSYMKDDYSNKLSSKGIPVDTIDMKDYGLMKGEKVLDKALQIIGGYND</sequence>
<dbReference type="InterPro" id="IPR013012">
    <property type="entry name" value="PTS_EIIB_3"/>
</dbReference>
<evidence type="ECO:0000256" key="7">
    <source>
        <dbReference type="PROSITE-ProRule" id="PRU00423"/>
    </source>
</evidence>
<organism evidence="9 10">
    <name type="scientific">Granulicatella balaenopterae</name>
    <dbReference type="NCBI Taxonomy" id="137733"/>
    <lineage>
        <taxon>Bacteria</taxon>
        <taxon>Bacillati</taxon>
        <taxon>Bacillota</taxon>
        <taxon>Bacilli</taxon>
        <taxon>Lactobacillales</taxon>
        <taxon>Carnobacteriaceae</taxon>
        <taxon>Granulicatella</taxon>
    </lineage>
</organism>
<evidence type="ECO:0000256" key="1">
    <source>
        <dbReference type="ARBA" id="ARBA00022448"/>
    </source>
</evidence>
<dbReference type="GO" id="GO:0016301">
    <property type="term" value="F:kinase activity"/>
    <property type="evidence" value="ECO:0007669"/>
    <property type="project" value="UniProtKB-KW"/>
</dbReference>
<dbReference type="Gene3D" id="3.40.50.2300">
    <property type="match status" value="1"/>
</dbReference>
<dbReference type="GO" id="GO:0008982">
    <property type="term" value="F:protein-N(PI)-phosphohistidine-sugar phosphotransferase activity"/>
    <property type="evidence" value="ECO:0007669"/>
    <property type="project" value="InterPro"/>
</dbReference>
<keyword evidence="1" id="KW-0813">Transport</keyword>
<dbReference type="CDD" id="cd05564">
    <property type="entry name" value="PTS_IIB_chitobiose_lichenan"/>
    <property type="match status" value="1"/>
</dbReference>
<gene>
    <name evidence="9" type="ORF">SAMN05421767_1356</name>
</gene>
<keyword evidence="10" id="KW-1185">Reference proteome</keyword>